<organism evidence="2">
    <name type="scientific">Fagus sylvatica</name>
    <name type="common">Beechnut</name>
    <dbReference type="NCBI Taxonomy" id="28930"/>
    <lineage>
        <taxon>Eukaryota</taxon>
        <taxon>Viridiplantae</taxon>
        <taxon>Streptophyta</taxon>
        <taxon>Embryophyta</taxon>
        <taxon>Tracheophyta</taxon>
        <taxon>Spermatophyta</taxon>
        <taxon>Magnoliopsida</taxon>
        <taxon>eudicotyledons</taxon>
        <taxon>Gunneridae</taxon>
        <taxon>Pentapetalae</taxon>
        <taxon>rosids</taxon>
        <taxon>fabids</taxon>
        <taxon>Fagales</taxon>
        <taxon>Fagaceae</taxon>
        <taxon>Fagus</taxon>
    </lineage>
</organism>
<protein>
    <recommendedName>
        <fullName evidence="1">Reverse transcriptase zinc-binding domain-containing protein</fullName>
    </recommendedName>
</protein>
<reference evidence="2" key="1">
    <citation type="submission" date="2018-02" db="EMBL/GenBank/DDBJ databases">
        <authorList>
            <person name="Cohen D.B."/>
            <person name="Kent A.D."/>
        </authorList>
    </citation>
    <scope>NUCLEOTIDE SEQUENCE</scope>
</reference>
<dbReference type="PANTHER" id="PTHR33116">
    <property type="entry name" value="REVERSE TRANSCRIPTASE ZINC-BINDING DOMAIN-CONTAINING PROTEIN-RELATED-RELATED"/>
    <property type="match status" value="1"/>
</dbReference>
<gene>
    <name evidence="2" type="ORF">FSB_LOCUS5798</name>
</gene>
<dbReference type="InterPro" id="IPR026960">
    <property type="entry name" value="RVT-Znf"/>
</dbReference>
<name>A0A2N9EG27_FAGSY</name>
<dbReference type="AlphaFoldDB" id="A0A2N9EG27"/>
<dbReference type="Pfam" id="PF13966">
    <property type="entry name" value="zf-RVT"/>
    <property type="match status" value="1"/>
</dbReference>
<accession>A0A2N9EG27</accession>
<evidence type="ECO:0000259" key="1">
    <source>
        <dbReference type="Pfam" id="PF13966"/>
    </source>
</evidence>
<sequence>MKNLRKFNEALLGKWLWRFGMEKEAFWRKVIMAKYGIMEGGWMSNIPNGPHGDDVWCSEEPLKLAYPALYRIAYVKEAVVADCVHFRGDFVHWESIWKAKVPPRVAFFSWTAALGKILTADNLRCCGIILVSWCYMCKADGESVDHLFLHCPYAKELWDMILALFGIYWVMPKRVLDLFICLQGSLGSHQHFVVWKAIPHCLMWCLWRERNVRVFKGCEISVVELKLQFYRSLMDWMSAIRLDRFSNMLEFLDYCSF</sequence>
<dbReference type="PANTHER" id="PTHR33116:SF78">
    <property type="entry name" value="OS12G0587133 PROTEIN"/>
    <property type="match status" value="1"/>
</dbReference>
<dbReference type="EMBL" id="OIVN01000301">
    <property type="protein sequence ID" value="SPC77916.1"/>
    <property type="molecule type" value="Genomic_DNA"/>
</dbReference>
<feature type="domain" description="Reverse transcriptase zinc-binding" evidence="1">
    <location>
        <begin position="91"/>
        <end position="158"/>
    </location>
</feature>
<evidence type="ECO:0000313" key="2">
    <source>
        <dbReference type="EMBL" id="SPC77916.1"/>
    </source>
</evidence>
<proteinExistence type="predicted"/>